<protein>
    <submittedName>
        <fullName evidence="3">LY6E isoform 11</fullName>
    </submittedName>
    <submittedName>
        <fullName evidence="2">LY6E isoform 8</fullName>
    </submittedName>
</protein>
<sequence>MKIFLPVLLAALLGVEREEQSVLPEADHLLRPGQLLRDRVC</sequence>
<evidence type="ECO:0000256" key="1">
    <source>
        <dbReference type="SAM" id="SignalP"/>
    </source>
</evidence>
<evidence type="ECO:0000313" key="4">
    <source>
        <dbReference type="Proteomes" id="UP000236370"/>
    </source>
</evidence>
<organism evidence="3 4">
    <name type="scientific">Pan troglodytes</name>
    <name type="common">Chimpanzee</name>
    <dbReference type="NCBI Taxonomy" id="9598"/>
    <lineage>
        <taxon>Eukaryota</taxon>
        <taxon>Metazoa</taxon>
        <taxon>Chordata</taxon>
        <taxon>Craniata</taxon>
        <taxon>Vertebrata</taxon>
        <taxon>Euteleostomi</taxon>
        <taxon>Mammalia</taxon>
        <taxon>Eutheria</taxon>
        <taxon>Euarchontoglires</taxon>
        <taxon>Primates</taxon>
        <taxon>Haplorrhini</taxon>
        <taxon>Catarrhini</taxon>
        <taxon>Hominidae</taxon>
        <taxon>Pan</taxon>
    </lineage>
</organism>
<dbReference type="Proteomes" id="UP000236370">
    <property type="component" value="Unassembled WGS sequence"/>
</dbReference>
<dbReference type="EMBL" id="NBAG03000294">
    <property type="protein sequence ID" value="PNI46069.1"/>
    <property type="molecule type" value="Genomic_DNA"/>
</dbReference>
<comment type="caution">
    <text evidence="3">The sequence shown here is derived from an EMBL/GenBank/DDBJ whole genome shotgun (WGS) entry which is preliminary data.</text>
</comment>
<evidence type="ECO:0000313" key="2">
    <source>
        <dbReference type="EMBL" id="PNI46069.1"/>
    </source>
</evidence>
<gene>
    <name evidence="3" type="ORF">CK820_G0029226</name>
</gene>
<feature type="signal peptide" evidence="1">
    <location>
        <begin position="1"/>
        <end position="17"/>
    </location>
</feature>
<reference evidence="3 4" key="1">
    <citation type="submission" date="2017-12" db="EMBL/GenBank/DDBJ databases">
        <title>High-resolution comparative analysis of great ape genomes.</title>
        <authorList>
            <person name="Pollen A."/>
            <person name="Hastie A."/>
            <person name="Hormozdiari F."/>
            <person name="Dougherty M."/>
            <person name="Liu R."/>
            <person name="Chaisson M."/>
            <person name="Hoppe E."/>
            <person name="Hill C."/>
            <person name="Pang A."/>
            <person name="Hillier L."/>
            <person name="Baker C."/>
            <person name="Armstrong J."/>
            <person name="Shendure J."/>
            <person name="Paten B."/>
            <person name="Wilson R."/>
            <person name="Chao H."/>
            <person name="Schneider V."/>
            <person name="Ventura M."/>
            <person name="Kronenberg Z."/>
            <person name="Murali S."/>
            <person name="Gordon D."/>
            <person name="Cantsilieris S."/>
            <person name="Munson K."/>
            <person name="Nelson B."/>
            <person name="Raja A."/>
            <person name="Underwood J."/>
            <person name="Diekhans M."/>
            <person name="Fiddes I."/>
            <person name="Haussler D."/>
            <person name="Eichler E."/>
        </authorList>
    </citation>
    <scope>NUCLEOTIDE SEQUENCE [LARGE SCALE GENOMIC DNA]</scope>
    <source>
        <strain evidence="3">Yerkes chimp pedigree #C0471</strain>
        <tissue evidence="3">Blood</tissue>
    </source>
</reference>
<proteinExistence type="predicted"/>
<name>A0A2J8LFN0_PANTR</name>
<feature type="chain" id="PRO_5014559697" evidence="1">
    <location>
        <begin position="18"/>
        <end position="41"/>
    </location>
</feature>
<evidence type="ECO:0000313" key="3">
    <source>
        <dbReference type="EMBL" id="PNI46072.1"/>
    </source>
</evidence>
<accession>A0A2J8LFN0</accession>
<dbReference type="AlphaFoldDB" id="A0A2J8LFN0"/>
<keyword evidence="1" id="KW-0732">Signal</keyword>
<dbReference type="EMBL" id="NBAG03000294">
    <property type="protein sequence ID" value="PNI46072.1"/>
    <property type="molecule type" value="Genomic_DNA"/>
</dbReference>